<feature type="domain" description="Carboxymuconolactone decarboxylase-like" evidence="1">
    <location>
        <begin position="1"/>
        <end position="55"/>
    </location>
</feature>
<dbReference type="SUPFAM" id="SSF69118">
    <property type="entry name" value="AhpD-like"/>
    <property type="match status" value="1"/>
</dbReference>
<organism evidence="2 3">
    <name type="scientific">Xanthomonas citri pv. citri</name>
    <dbReference type="NCBI Taxonomy" id="611301"/>
    <lineage>
        <taxon>Bacteria</taxon>
        <taxon>Pseudomonadati</taxon>
        <taxon>Pseudomonadota</taxon>
        <taxon>Gammaproteobacteria</taxon>
        <taxon>Lysobacterales</taxon>
        <taxon>Lysobacteraceae</taxon>
        <taxon>Xanthomonas</taxon>
    </lineage>
</organism>
<evidence type="ECO:0000313" key="3">
    <source>
        <dbReference type="Proteomes" id="UP000653002"/>
    </source>
</evidence>
<dbReference type="Gene3D" id="1.20.1290.10">
    <property type="entry name" value="AhpD-like"/>
    <property type="match status" value="1"/>
</dbReference>
<gene>
    <name evidence="2" type="ORF">GUH15_05635</name>
</gene>
<feature type="non-terminal residue" evidence="2">
    <location>
        <position position="78"/>
    </location>
</feature>
<comment type="caution">
    <text evidence="2">The sequence shown here is derived from an EMBL/GenBank/DDBJ whole genome shotgun (WGS) entry which is preliminary data.</text>
</comment>
<dbReference type="Pfam" id="PF02627">
    <property type="entry name" value="CMD"/>
    <property type="match status" value="1"/>
</dbReference>
<dbReference type="InterPro" id="IPR029032">
    <property type="entry name" value="AhpD-like"/>
</dbReference>
<accession>A0A8I0H3Z3</accession>
<dbReference type="EMBL" id="JAABFR010000214">
    <property type="protein sequence ID" value="MBD4335564.1"/>
    <property type="molecule type" value="Genomic_DNA"/>
</dbReference>
<dbReference type="Proteomes" id="UP000653002">
    <property type="component" value="Unassembled WGS sequence"/>
</dbReference>
<protein>
    <submittedName>
        <fullName evidence="2">4-carboxymuconolactone decarboxylase</fullName>
    </submittedName>
</protein>
<dbReference type="GO" id="GO:0051920">
    <property type="term" value="F:peroxiredoxin activity"/>
    <property type="evidence" value="ECO:0007669"/>
    <property type="project" value="InterPro"/>
</dbReference>
<evidence type="ECO:0000313" key="2">
    <source>
        <dbReference type="EMBL" id="MBD4335564.1"/>
    </source>
</evidence>
<evidence type="ECO:0000259" key="1">
    <source>
        <dbReference type="Pfam" id="PF02627"/>
    </source>
</evidence>
<feature type="non-terminal residue" evidence="2">
    <location>
        <position position="1"/>
    </location>
</feature>
<name>A0A8I0H3Z3_XANCI</name>
<reference evidence="2" key="1">
    <citation type="submission" date="2020-01" db="EMBL/GenBank/DDBJ databases">
        <authorList>
            <person name="Richard D."/>
        </authorList>
    </citation>
    <scope>NUCLEOTIDE SEQUENCE</scope>
    <source>
        <strain evidence="2">JP541</strain>
    </source>
</reference>
<dbReference type="InterPro" id="IPR003779">
    <property type="entry name" value="CMD-like"/>
</dbReference>
<proteinExistence type="predicted"/>
<dbReference type="AlphaFoldDB" id="A0A8I0H3Z3"/>
<sequence length="78" mass="8431">LVALAASRTLEEMKIQTEAALRVGLSPVEIKEALYQCAPYIGFPGTESALRLVNEAVVEKGIPLPVESQATVTEESRF</sequence>